<organism evidence="1 2">
    <name type="scientific">Thermodesulfovibrio yellowstonii</name>
    <dbReference type="NCBI Taxonomy" id="28262"/>
    <lineage>
        <taxon>Bacteria</taxon>
        <taxon>Pseudomonadati</taxon>
        <taxon>Nitrospirota</taxon>
        <taxon>Thermodesulfovibrionia</taxon>
        <taxon>Thermodesulfovibrionales</taxon>
        <taxon>Thermodesulfovibrionaceae</taxon>
        <taxon>Thermodesulfovibrio</taxon>
    </lineage>
</organism>
<dbReference type="Proteomes" id="UP001144297">
    <property type="component" value="Unassembled WGS sequence"/>
</dbReference>
<evidence type="ECO:0000313" key="1">
    <source>
        <dbReference type="EMBL" id="GLI53364.1"/>
    </source>
</evidence>
<keyword evidence="2" id="KW-1185">Reference proteome</keyword>
<comment type="caution">
    <text evidence="1">The sequence shown here is derived from an EMBL/GenBank/DDBJ whole genome shotgun (WGS) entry which is preliminary data.</text>
</comment>
<gene>
    <name evidence="1" type="ORF">TISLANDTSLP1_10570</name>
</gene>
<proteinExistence type="predicted"/>
<evidence type="ECO:0000313" key="2">
    <source>
        <dbReference type="Proteomes" id="UP001144297"/>
    </source>
</evidence>
<dbReference type="EMBL" id="BSDX01000001">
    <property type="protein sequence ID" value="GLI53364.1"/>
    <property type="molecule type" value="Genomic_DNA"/>
</dbReference>
<accession>A0A9W6GDP6</accession>
<sequence>MRIFKKEGISVKQDAISGSLFDEIKKQSSSINVLIGSKKFIEGWDTWRVSSMGLLNIGKGQGPQIIQLFGRGVRLKGKGFSLKRSGQKGLLQTLETLNIYSIKADYLSKFLEAISKEEIEFETIEIPVFPQHEDKWKTLYTLTKDEKRKFEEERVLKLELDSRIYFTIDLLPKLSAYMGRERGQEGLREEQLRVEALEMRITEEMLDWLNWKKIWDEICNFKLIRGYWNLIFDMNTLKTLLLSDRYRILATAQIFMIKTYADLLRIEEIATLVMKKYIDIFYKKYARIFETQSLSYSTVGKQLPLFVFEKPDGKYSYTVQIEKTQRKLIEEIRKLASDIERIIKEDTVNLPRIYFDKHLYLPILLQSKKISKISPAGLVESERDFVIGLRDYLKRNKDKFSDMEIYLLRNYPKTGVGFQLQWAGFYPDFIMWIKKDKQFIIFIDPKGLEHTKDLNDEKIVFAGAKPNDSDMVTIKDIEKALSRKDIVLESFIISSTPYNELIKGKISPPTKEEYIKHHVLFLEDVDWQERLFPIIKHTEQDN</sequence>
<evidence type="ECO:0008006" key="3">
    <source>
        <dbReference type="Google" id="ProtNLM"/>
    </source>
</evidence>
<name>A0A9W6GDP6_9BACT</name>
<dbReference type="AlphaFoldDB" id="A0A9W6GDP6"/>
<protein>
    <recommendedName>
        <fullName evidence="3">Restriction endonuclease subunit R</fullName>
    </recommendedName>
</protein>
<reference evidence="1" key="1">
    <citation type="submission" date="2022-12" db="EMBL/GenBank/DDBJ databases">
        <title>Reference genome sequencing for broad-spectrum identification of bacterial and archaeal isolates by mass spectrometry.</title>
        <authorList>
            <person name="Sekiguchi Y."/>
            <person name="Tourlousse D.M."/>
        </authorList>
    </citation>
    <scope>NUCLEOTIDE SEQUENCE</scope>
    <source>
        <strain evidence="1">TSL-P1</strain>
    </source>
</reference>